<dbReference type="Pfam" id="PF00067">
    <property type="entry name" value="p450"/>
    <property type="match status" value="1"/>
</dbReference>
<dbReference type="GO" id="GO:0020037">
    <property type="term" value="F:heme binding"/>
    <property type="evidence" value="ECO:0007669"/>
    <property type="project" value="InterPro"/>
</dbReference>
<evidence type="ECO:0000256" key="1">
    <source>
        <dbReference type="ARBA" id="ARBA00022723"/>
    </source>
</evidence>
<keyword evidence="1" id="KW-0479">Metal-binding</keyword>
<dbReference type="GeneID" id="113463082"/>
<dbReference type="PRINTS" id="PR00463">
    <property type="entry name" value="EP450I"/>
</dbReference>
<accession>A0A8B9A631</accession>
<dbReference type="RefSeq" id="XP_038981137.1">
    <property type="nucleotide sequence ID" value="XM_039125209.1"/>
</dbReference>
<dbReference type="Proteomes" id="UP000228380">
    <property type="component" value="Chromosome 4"/>
</dbReference>
<keyword evidence="2" id="KW-0408">Iron</keyword>
<keyword evidence="3" id="KW-1185">Reference proteome</keyword>
<dbReference type="GO" id="GO:0016132">
    <property type="term" value="P:brassinosteroid biosynthetic process"/>
    <property type="evidence" value="ECO:0007669"/>
    <property type="project" value="TreeGrafter"/>
</dbReference>
<dbReference type="PANTHER" id="PTHR24286:SF37">
    <property type="entry name" value="CYTOCHROME P450 724B1"/>
    <property type="match status" value="1"/>
</dbReference>
<sequence length="406" mass="46899">MAVLIFDHDGQDDISQIRTKFYVDLSPIQHNPIEGPSPEDGANVRKFLVGVALWYGKIFRSHLFGHPTIVSCDAEFNSFILQNEDRLFESSYPKNIPGVLGELTLLYVTGSEHKRLRGVALDLFAGMRTNASFISDIEDNVLQVMDSWKNKETLVFCDETRKFTFRVIVKQILSLRPEDPETSEILSNFKTFMRGLVSAPINIPGTPYAKAIQARRQIQEIVRNIWQRREREEQLGKGRRDFLDALIAADRVSEEEVLSLVLDLLLGGYETTSMLIAVIVKFLSVNPKMLSDLKEEHLMVRRSKLENEPMEWDDYKKMEFTQCLINEALRLGSVRLFFLSLGGVFNEGYHIPAGWKVLPIFSGAHLDPNLHPDPFRFDPSRWQEYDDWYRRPLYVLFPYESFAIRN</sequence>
<dbReference type="GO" id="GO:0004497">
    <property type="term" value="F:monooxygenase activity"/>
    <property type="evidence" value="ECO:0007669"/>
    <property type="project" value="InterPro"/>
</dbReference>
<proteinExistence type="predicted"/>
<dbReference type="GO" id="GO:0005506">
    <property type="term" value="F:iron ion binding"/>
    <property type="evidence" value="ECO:0007669"/>
    <property type="project" value="InterPro"/>
</dbReference>
<dbReference type="Gene3D" id="1.10.630.10">
    <property type="entry name" value="Cytochrome P450"/>
    <property type="match status" value="1"/>
</dbReference>
<dbReference type="InterPro" id="IPR001128">
    <property type="entry name" value="Cyt_P450"/>
</dbReference>
<dbReference type="AlphaFoldDB" id="A0A8B9A631"/>
<protein>
    <submittedName>
        <fullName evidence="4">Cytochrome P450 724B1-like</fullName>
    </submittedName>
</protein>
<dbReference type="GO" id="GO:0016125">
    <property type="term" value="P:sterol metabolic process"/>
    <property type="evidence" value="ECO:0007669"/>
    <property type="project" value="TreeGrafter"/>
</dbReference>
<organism evidence="3 4">
    <name type="scientific">Phoenix dactylifera</name>
    <name type="common">Date palm</name>
    <dbReference type="NCBI Taxonomy" id="42345"/>
    <lineage>
        <taxon>Eukaryota</taxon>
        <taxon>Viridiplantae</taxon>
        <taxon>Streptophyta</taxon>
        <taxon>Embryophyta</taxon>
        <taxon>Tracheophyta</taxon>
        <taxon>Spermatophyta</taxon>
        <taxon>Magnoliopsida</taxon>
        <taxon>Liliopsida</taxon>
        <taxon>Arecaceae</taxon>
        <taxon>Coryphoideae</taxon>
        <taxon>Phoeniceae</taxon>
        <taxon>Phoenix</taxon>
    </lineage>
</organism>
<dbReference type="KEGG" id="pda:113463082"/>
<reference evidence="3" key="1">
    <citation type="journal article" date="2019" name="Nat. Commun.">
        <title>Genome-wide association mapping of date palm fruit traits.</title>
        <authorList>
            <person name="Hazzouri K.M."/>
            <person name="Gros-Balthazard M."/>
            <person name="Flowers J.M."/>
            <person name="Copetti D."/>
            <person name="Lemansour A."/>
            <person name="Lebrun M."/>
            <person name="Masmoudi K."/>
            <person name="Ferrand S."/>
            <person name="Dhar M.I."/>
            <person name="Fresquez Z.A."/>
            <person name="Rosas U."/>
            <person name="Zhang J."/>
            <person name="Talag J."/>
            <person name="Lee S."/>
            <person name="Kudrna D."/>
            <person name="Powell R.F."/>
            <person name="Leitch I.J."/>
            <person name="Krueger R.R."/>
            <person name="Wing R.A."/>
            <person name="Amiri K.M.A."/>
            <person name="Purugganan M.D."/>
        </authorList>
    </citation>
    <scope>NUCLEOTIDE SEQUENCE [LARGE SCALE GENOMIC DNA]</scope>
    <source>
        <strain evidence="3">cv. Khalas</strain>
    </source>
</reference>
<reference evidence="4" key="2">
    <citation type="submission" date="2025-08" db="UniProtKB">
        <authorList>
            <consortium name="RefSeq"/>
        </authorList>
    </citation>
    <scope>IDENTIFICATION</scope>
    <source>
        <tissue evidence="4">Young leaves</tissue>
    </source>
</reference>
<dbReference type="PANTHER" id="PTHR24286">
    <property type="entry name" value="CYTOCHROME P450 26"/>
    <property type="match status" value="1"/>
</dbReference>
<name>A0A8B9A631_PHODC</name>
<dbReference type="InterPro" id="IPR036396">
    <property type="entry name" value="Cyt_P450_sf"/>
</dbReference>
<gene>
    <name evidence="4" type="primary">LOC113463082</name>
</gene>
<evidence type="ECO:0000256" key="2">
    <source>
        <dbReference type="ARBA" id="ARBA00023004"/>
    </source>
</evidence>
<evidence type="ECO:0000313" key="3">
    <source>
        <dbReference type="Proteomes" id="UP000228380"/>
    </source>
</evidence>
<dbReference type="GO" id="GO:0010268">
    <property type="term" value="P:brassinosteroid homeostasis"/>
    <property type="evidence" value="ECO:0007669"/>
    <property type="project" value="TreeGrafter"/>
</dbReference>
<dbReference type="GO" id="GO:0016705">
    <property type="term" value="F:oxidoreductase activity, acting on paired donors, with incorporation or reduction of molecular oxygen"/>
    <property type="evidence" value="ECO:0007669"/>
    <property type="project" value="InterPro"/>
</dbReference>
<dbReference type="OrthoDB" id="3945418at2759"/>
<dbReference type="SUPFAM" id="SSF48264">
    <property type="entry name" value="Cytochrome P450"/>
    <property type="match status" value="1"/>
</dbReference>
<evidence type="ECO:0000313" key="4">
    <source>
        <dbReference type="RefSeq" id="XP_038981137.1"/>
    </source>
</evidence>
<dbReference type="InterPro" id="IPR002401">
    <property type="entry name" value="Cyt_P450_E_grp-I"/>
</dbReference>